<gene>
    <name evidence="1" type="ORF">L8U60_10055</name>
</gene>
<keyword evidence="1" id="KW-0378">Hydrolase</keyword>
<dbReference type="EMBL" id="JAKMUS010000021">
    <property type="protein sequence ID" value="MCZ9294829.1"/>
    <property type="molecule type" value="Genomic_DNA"/>
</dbReference>
<dbReference type="RefSeq" id="WP_269966246.1">
    <property type="nucleotide sequence ID" value="NZ_JAKMUS010000021.1"/>
</dbReference>
<dbReference type="AlphaFoldDB" id="A0A9X3RJW3"/>
<proteinExistence type="predicted"/>
<keyword evidence="1" id="KW-0255">Endonuclease</keyword>
<keyword evidence="1" id="KW-0540">Nuclease</keyword>
<organism evidence="1 2">
    <name type="scientific">Corynebacterium meitnerae</name>
    <dbReference type="NCBI Taxonomy" id="2913498"/>
    <lineage>
        <taxon>Bacteria</taxon>
        <taxon>Bacillati</taxon>
        <taxon>Actinomycetota</taxon>
        <taxon>Actinomycetes</taxon>
        <taxon>Mycobacteriales</taxon>
        <taxon>Corynebacteriaceae</taxon>
        <taxon>Corynebacterium</taxon>
    </lineage>
</organism>
<dbReference type="GO" id="GO:0004519">
    <property type="term" value="F:endonuclease activity"/>
    <property type="evidence" value="ECO:0007669"/>
    <property type="project" value="UniProtKB-KW"/>
</dbReference>
<name>A0A9X3RJW3_9CORY</name>
<accession>A0A9X3RJW3</accession>
<reference evidence="1" key="1">
    <citation type="submission" date="2022-02" db="EMBL/GenBank/DDBJ databases">
        <title>Corynebacterium sp. from urogenital microbiome.</title>
        <authorList>
            <person name="Cappelli E.A."/>
            <person name="Ribeiro T.G."/>
            <person name="Peixe L."/>
        </authorList>
    </citation>
    <scope>NUCLEOTIDE SEQUENCE</scope>
    <source>
        <strain evidence="1">C8Ua_172</strain>
    </source>
</reference>
<comment type="caution">
    <text evidence="1">The sequence shown here is derived from an EMBL/GenBank/DDBJ whole genome shotgun (WGS) entry which is preliminary data.</text>
</comment>
<dbReference type="Proteomes" id="UP001146468">
    <property type="component" value="Unassembled WGS sequence"/>
</dbReference>
<dbReference type="Gene3D" id="3.40.960.10">
    <property type="entry name" value="VSR Endonuclease"/>
    <property type="match status" value="1"/>
</dbReference>
<keyword evidence="2" id="KW-1185">Reference proteome</keyword>
<evidence type="ECO:0000313" key="1">
    <source>
        <dbReference type="EMBL" id="MCZ9294829.1"/>
    </source>
</evidence>
<evidence type="ECO:0000313" key="2">
    <source>
        <dbReference type="Proteomes" id="UP001146468"/>
    </source>
</evidence>
<protein>
    <submittedName>
        <fullName evidence="1">Endonuclease domain-containing protein</fullName>
    </submittedName>
</protein>
<sequence>MWPRPRWITDGPTYWAVMLIDAACHRLSLSPAQLLKASHYRVNKRWMTQAMRLSSPLAESPKETEMRLMCMAVLGHLPLAFRPQWDYIVDALAPLKLQLVEQMPVTLDNQLVTVFDLAIPELRIALMYDGEHHLARSQRDKDFDINLECQLQGWTVLRFSAGTLRKLPWILFRAVQAARKVG</sequence>